<dbReference type="SUPFAM" id="SSF49562">
    <property type="entry name" value="C2 domain (Calcium/lipid-binding domain, CaLB)"/>
    <property type="match status" value="1"/>
</dbReference>
<name>A0AAN9XSR1_PSOTE</name>
<gene>
    <name evidence="1" type="ORF">VNO78_07784</name>
</gene>
<proteinExistence type="predicted"/>
<dbReference type="EMBL" id="JAYMYS010000002">
    <property type="protein sequence ID" value="KAK7406164.1"/>
    <property type="molecule type" value="Genomic_DNA"/>
</dbReference>
<dbReference type="Proteomes" id="UP001386955">
    <property type="component" value="Unassembled WGS sequence"/>
</dbReference>
<accession>A0AAN9XSR1</accession>
<reference evidence="1 2" key="1">
    <citation type="submission" date="2024-01" db="EMBL/GenBank/DDBJ databases">
        <title>The genomes of 5 underutilized Papilionoideae crops provide insights into root nodulation and disease resistanc.</title>
        <authorList>
            <person name="Jiang F."/>
        </authorList>
    </citation>
    <scope>NUCLEOTIDE SEQUENCE [LARGE SCALE GENOMIC DNA]</scope>
    <source>
        <strain evidence="1">DUOXIRENSHENG_FW03</strain>
        <tissue evidence="1">Leaves</tissue>
    </source>
</reference>
<evidence type="ECO:0000313" key="1">
    <source>
        <dbReference type="EMBL" id="KAK7406164.1"/>
    </source>
</evidence>
<keyword evidence="2" id="KW-1185">Reference proteome</keyword>
<dbReference type="InterPro" id="IPR035892">
    <property type="entry name" value="C2_domain_sf"/>
</dbReference>
<organism evidence="1 2">
    <name type="scientific">Psophocarpus tetragonolobus</name>
    <name type="common">Winged bean</name>
    <name type="synonym">Dolichos tetragonolobus</name>
    <dbReference type="NCBI Taxonomy" id="3891"/>
    <lineage>
        <taxon>Eukaryota</taxon>
        <taxon>Viridiplantae</taxon>
        <taxon>Streptophyta</taxon>
        <taxon>Embryophyta</taxon>
        <taxon>Tracheophyta</taxon>
        <taxon>Spermatophyta</taxon>
        <taxon>Magnoliopsida</taxon>
        <taxon>eudicotyledons</taxon>
        <taxon>Gunneridae</taxon>
        <taxon>Pentapetalae</taxon>
        <taxon>rosids</taxon>
        <taxon>fabids</taxon>
        <taxon>Fabales</taxon>
        <taxon>Fabaceae</taxon>
        <taxon>Papilionoideae</taxon>
        <taxon>50 kb inversion clade</taxon>
        <taxon>NPAAA clade</taxon>
        <taxon>indigoferoid/millettioid clade</taxon>
        <taxon>Phaseoleae</taxon>
        <taxon>Psophocarpus</taxon>
    </lineage>
</organism>
<sequence>MTTLEITVVSAEGLNQHSSYFNRIKPFITLTKLPEHTVYNYDGGGTGDPVFRVPVDPTFFSDTYSLQLYTKRRFAGPTQLGWCLIPPSDIALPSYHSVRYLSYRLRAKDGSRTHLIVNLSIRFQGLPDLDTCHPVIGIPVTAVRKIGNAPEASGHSNMDYGCQF</sequence>
<protein>
    <submittedName>
        <fullName evidence="1">Uncharacterized protein</fullName>
    </submittedName>
</protein>
<comment type="caution">
    <text evidence="1">The sequence shown here is derived from an EMBL/GenBank/DDBJ whole genome shotgun (WGS) entry which is preliminary data.</text>
</comment>
<evidence type="ECO:0000313" key="2">
    <source>
        <dbReference type="Proteomes" id="UP001386955"/>
    </source>
</evidence>
<dbReference type="AlphaFoldDB" id="A0AAN9XSR1"/>